<gene>
    <name evidence="4" type="ORF">I2I05_19075</name>
</gene>
<proteinExistence type="predicted"/>
<dbReference type="InterPro" id="IPR001646">
    <property type="entry name" value="5peptide_repeat"/>
</dbReference>
<reference evidence="4 5" key="1">
    <citation type="submission" date="2020-11" db="EMBL/GenBank/DDBJ databases">
        <authorList>
            <person name="Kim M.K."/>
        </authorList>
    </citation>
    <scope>NUCLEOTIDE SEQUENCE [LARGE SCALE GENOMIC DNA]</scope>
    <source>
        <strain evidence="4 5">BT683</strain>
    </source>
</reference>
<dbReference type="PANTHER" id="PTHR47485:SF1">
    <property type="entry name" value="THYLAKOID LUMENAL 17.4 KDA PROTEIN, CHLOROPLASTIC"/>
    <property type="match status" value="1"/>
</dbReference>
<dbReference type="Proteomes" id="UP000597617">
    <property type="component" value="Unassembled WGS sequence"/>
</dbReference>
<comment type="caution">
    <text evidence="4">The sequence shown here is derived from an EMBL/GenBank/DDBJ whole genome shotgun (WGS) entry which is preliminary data.</text>
</comment>
<keyword evidence="1" id="KW-0677">Repeat</keyword>
<evidence type="ECO:0000256" key="1">
    <source>
        <dbReference type="ARBA" id="ARBA00022737"/>
    </source>
</evidence>
<dbReference type="SUPFAM" id="SSF52540">
    <property type="entry name" value="P-loop containing nucleoside triphosphate hydrolases"/>
    <property type="match status" value="1"/>
</dbReference>
<dbReference type="RefSeq" id="WP_196283856.1">
    <property type="nucleotide sequence ID" value="NZ_JADQDQ010000013.1"/>
</dbReference>
<dbReference type="InterPro" id="IPR054568">
    <property type="entry name" value="NNH3"/>
</dbReference>
<name>A0ABS0IMA8_9BACT</name>
<dbReference type="Pfam" id="PF05729">
    <property type="entry name" value="NACHT"/>
    <property type="match status" value="1"/>
</dbReference>
<dbReference type="Pfam" id="PF00805">
    <property type="entry name" value="Pentapeptide"/>
    <property type="match status" value="1"/>
</dbReference>
<evidence type="ECO:0000313" key="4">
    <source>
        <dbReference type="EMBL" id="MBF9239504.1"/>
    </source>
</evidence>
<dbReference type="InterPro" id="IPR027417">
    <property type="entry name" value="P-loop_NTPase"/>
</dbReference>
<organism evidence="4 5">
    <name type="scientific">Hymenobacter jeongseonensis</name>
    <dbReference type="NCBI Taxonomy" id="2791027"/>
    <lineage>
        <taxon>Bacteria</taxon>
        <taxon>Pseudomonadati</taxon>
        <taxon>Bacteroidota</taxon>
        <taxon>Cytophagia</taxon>
        <taxon>Cytophagales</taxon>
        <taxon>Hymenobacteraceae</taxon>
        <taxon>Hymenobacter</taxon>
    </lineage>
</organism>
<sequence length="921" mass="103917">MASPSQKASKPKGITGRSLAVDGKDLFSALAKGVMHSFQGKWDEVASDSIDAVKALGIGTEPPAIAYILIRRAATASMFELVGETAKSGFFGTKPYASSTKTVLDFTISEHDIPIDKAFFQKPTELKVVKSFQALLCRWLELMGLEAHIANAVGGRFPAYYLYALNEEWKKHSKLYQPLLDSTDTPFQDASNQMWAWQSYASRLELAINESTFEEAFSLKQIYVPLRAYYEVFPIHKELDGMDKRKRTKRIVELKNELSTWLGNGKKDDAIRIISGGPGSGKSSFAKIFAAHIANSTEIKVLFIPLHRFDSSKDLTEAVGDFVTEENILPHNPLSPTNGETNLLIIFDGLDELASQGKAAVETARAFVREVDLTLEKRNSQTLKLRAIISGREMVLQDNETEFSSRRPHQLLTLLPYYIEEEVNDDDNNEEEIIDPDDLYDYDQRDIWWQQYGELTGKKYEGLPKHLDRDDLNEVTSQPLLNYLVALSYTRGALDFTKAVNLNKIYADLVSSVHERAYENKRRYTQIEGMTLESFARVLEEVGLAAWHGDGRTTTVREIEEHCFNNGLDRHLKTFEQGAKAGVLRLLAAFFFRQYGRRSSSGDATFMFTHKSFGEYLTARRIVRAMEKVAKERDNRRESSDEGWDEREALWRWVQLAGPSPMTSYLFRFVQNELRLKGKAKARKIQSCFAELFSLVLRSGMPMEQLPRTTFKQENFMARNAEEALLVCMSACARVTQEISPISHATRLVFGAWFRRVQGQRYSPASALAAYHLDFLNLEETELAVVDFYSANLSNSVLRGAEVQHAIFIQANLNYTNMEGVKADGASFEDATLIKTNLEKAKLLGANFSAARFHEVNLNGARMHDGALEHAIIRDTVTDAVLFELHPAQVASIQRAANEEMLKIHREGLLAEALNNVESES</sequence>
<evidence type="ECO:0000313" key="5">
    <source>
        <dbReference type="Proteomes" id="UP000597617"/>
    </source>
</evidence>
<dbReference type="PANTHER" id="PTHR47485">
    <property type="entry name" value="THYLAKOID LUMENAL 17.4 KDA PROTEIN, CHLOROPLASTIC"/>
    <property type="match status" value="1"/>
</dbReference>
<dbReference type="Gene3D" id="2.160.20.80">
    <property type="entry name" value="E3 ubiquitin-protein ligase SopA"/>
    <property type="match status" value="1"/>
</dbReference>
<dbReference type="EMBL" id="JADQDQ010000013">
    <property type="protein sequence ID" value="MBF9239504.1"/>
    <property type="molecule type" value="Genomic_DNA"/>
</dbReference>
<feature type="domain" description="NACHT" evidence="2">
    <location>
        <begin position="273"/>
        <end position="366"/>
    </location>
</feature>
<evidence type="ECO:0000259" key="2">
    <source>
        <dbReference type="Pfam" id="PF05729"/>
    </source>
</evidence>
<dbReference type="Gene3D" id="3.40.50.300">
    <property type="entry name" value="P-loop containing nucleotide triphosphate hydrolases"/>
    <property type="match status" value="1"/>
</dbReference>
<dbReference type="InterPro" id="IPR007111">
    <property type="entry name" value="NACHT_NTPase"/>
</dbReference>
<keyword evidence="5" id="KW-1185">Reference proteome</keyword>
<feature type="domain" description="NACHT N-terminal Helical" evidence="3">
    <location>
        <begin position="20"/>
        <end position="219"/>
    </location>
</feature>
<evidence type="ECO:0000259" key="3">
    <source>
        <dbReference type="Pfam" id="PF22735"/>
    </source>
</evidence>
<dbReference type="Pfam" id="PF22735">
    <property type="entry name" value="NNH3"/>
    <property type="match status" value="1"/>
</dbReference>
<accession>A0ABS0IMA8</accession>
<protein>
    <submittedName>
        <fullName evidence="4">Pentapeptide repeat-containing protein</fullName>
    </submittedName>
</protein>
<dbReference type="SUPFAM" id="SSF141571">
    <property type="entry name" value="Pentapeptide repeat-like"/>
    <property type="match status" value="1"/>
</dbReference>